<proteinExistence type="predicted"/>
<accession>A0ABS4NLD8</accession>
<dbReference type="RefSeq" id="WP_209870013.1">
    <property type="nucleotide sequence ID" value="NZ_JAGGLV010000002.1"/>
</dbReference>
<evidence type="ECO:0008006" key="3">
    <source>
        <dbReference type="Google" id="ProtNLM"/>
    </source>
</evidence>
<name>A0ABS4NLD8_9BACL</name>
<comment type="caution">
    <text evidence="1">The sequence shown here is derived from an EMBL/GenBank/DDBJ whole genome shotgun (WGS) entry which is preliminary data.</text>
</comment>
<evidence type="ECO:0000313" key="2">
    <source>
        <dbReference type="Proteomes" id="UP000773462"/>
    </source>
</evidence>
<organism evidence="1 2">
    <name type="scientific">Paenibacillus silagei</name>
    <dbReference type="NCBI Taxonomy" id="1670801"/>
    <lineage>
        <taxon>Bacteria</taxon>
        <taxon>Bacillati</taxon>
        <taxon>Bacillota</taxon>
        <taxon>Bacilli</taxon>
        <taxon>Bacillales</taxon>
        <taxon>Paenibacillaceae</taxon>
        <taxon>Paenibacillus</taxon>
    </lineage>
</organism>
<keyword evidence="2" id="KW-1185">Reference proteome</keyword>
<gene>
    <name evidence="1" type="ORF">J2Z70_001013</name>
</gene>
<dbReference type="InterPro" id="IPR043519">
    <property type="entry name" value="NT_sf"/>
</dbReference>
<sequence length="206" mass="22437">MAGSGIPYVLETALGSIARELDVIGPGKPPVWLLGGSCGLLLHGVQLSAAPRDIDLYCDLEDTAQLHRALLRYTVCAPEEDYSGGCYSLRGLYFIGEVKVELVGGFRIGSGSGQYSVDISKLQPYAPECTFEGSGRLALMPLVHELIFNLLRGREERCRAIAELMKQDVAGHLPLLEQLIEENHLEADGLQSRLDELLGISESIRI</sequence>
<dbReference type="EMBL" id="JAGGLV010000002">
    <property type="protein sequence ID" value="MBP2110873.1"/>
    <property type="molecule type" value="Genomic_DNA"/>
</dbReference>
<dbReference type="Gene3D" id="3.30.460.40">
    <property type="match status" value="1"/>
</dbReference>
<evidence type="ECO:0000313" key="1">
    <source>
        <dbReference type="EMBL" id="MBP2110873.1"/>
    </source>
</evidence>
<protein>
    <recommendedName>
        <fullName evidence="3">Nucleotidyl transferase AbiEii/AbiGii toxin family protein</fullName>
    </recommendedName>
</protein>
<reference evidence="1 2" key="1">
    <citation type="submission" date="2021-03" db="EMBL/GenBank/DDBJ databases">
        <title>Genomic Encyclopedia of Type Strains, Phase IV (KMG-IV): sequencing the most valuable type-strain genomes for metagenomic binning, comparative biology and taxonomic classification.</title>
        <authorList>
            <person name="Goeker M."/>
        </authorList>
    </citation>
    <scope>NUCLEOTIDE SEQUENCE [LARGE SCALE GENOMIC DNA]</scope>
    <source>
        <strain evidence="1 2">DSM 101953</strain>
    </source>
</reference>
<dbReference type="Proteomes" id="UP000773462">
    <property type="component" value="Unassembled WGS sequence"/>
</dbReference>
<dbReference type="SUPFAM" id="SSF81301">
    <property type="entry name" value="Nucleotidyltransferase"/>
    <property type="match status" value="1"/>
</dbReference>